<dbReference type="Proteomes" id="UP000001225">
    <property type="component" value="Chromosome"/>
</dbReference>
<keyword evidence="2 4" id="KW-0560">Oxidoreductase</keyword>
<keyword evidence="4" id="KW-0503">Monooxygenase</keyword>
<dbReference type="InterPro" id="IPR050268">
    <property type="entry name" value="NADH-dep_flavin_reductase"/>
</dbReference>
<dbReference type="eggNOG" id="COG1853">
    <property type="taxonomic scope" value="Bacteria"/>
</dbReference>
<accession>A9I844</accession>
<dbReference type="KEGG" id="bpt:Bpet0859"/>
<comment type="similarity">
    <text evidence="1">Belongs to the non-flavoprotein flavin reductase family.</text>
</comment>
<keyword evidence="5" id="KW-1185">Reference proteome</keyword>
<evidence type="ECO:0000256" key="1">
    <source>
        <dbReference type="ARBA" id="ARBA00008898"/>
    </source>
</evidence>
<feature type="domain" description="Flavin reductase like" evidence="3">
    <location>
        <begin position="36"/>
        <end position="181"/>
    </location>
</feature>
<dbReference type="STRING" id="94624.Bpet0859"/>
<dbReference type="InterPro" id="IPR002563">
    <property type="entry name" value="Flavin_Rdtase-like_dom"/>
</dbReference>
<dbReference type="SUPFAM" id="SSF50475">
    <property type="entry name" value="FMN-binding split barrel"/>
    <property type="match status" value="1"/>
</dbReference>
<sequence>MAVAAGPSTGFRPEPRRRCMPDIAPDFDARFFRTALGRFATGVTVVTTAAPDGAPIGLTVSSFNSVSLNPPLVLWSLSRSSASLGIFEQCERYVVNVLSAGQAALARRFATGHTRERFNGLSRALAPGGTPMLDAHCAAWFECRNRSRYVEGDHIIMVGEVERCGHSGEAPLVFHAGGFDLTPAHKHSE</sequence>
<dbReference type="GO" id="GO:0004497">
    <property type="term" value="F:monooxygenase activity"/>
    <property type="evidence" value="ECO:0007669"/>
    <property type="project" value="UniProtKB-KW"/>
</dbReference>
<evidence type="ECO:0000313" key="5">
    <source>
        <dbReference type="Proteomes" id="UP000001225"/>
    </source>
</evidence>
<proteinExistence type="inferred from homology"/>
<evidence type="ECO:0000256" key="2">
    <source>
        <dbReference type="ARBA" id="ARBA00023002"/>
    </source>
</evidence>
<dbReference type="GO" id="GO:0010181">
    <property type="term" value="F:FMN binding"/>
    <property type="evidence" value="ECO:0007669"/>
    <property type="project" value="InterPro"/>
</dbReference>
<protein>
    <submittedName>
        <fullName evidence="4">Monooxygenase component</fullName>
        <ecNumber evidence="4">1.14.13.-</ecNumber>
    </submittedName>
</protein>
<name>A9I844_BORPD</name>
<dbReference type="AlphaFoldDB" id="A9I844"/>
<dbReference type="InterPro" id="IPR012349">
    <property type="entry name" value="Split_barrel_FMN-bd"/>
</dbReference>
<dbReference type="EC" id="1.14.13.-" evidence="4"/>
<dbReference type="PANTHER" id="PTHR30466:SF11">
    <property type="entry name" value="FLAVIN-DEPENDENT MONOOXYGENASE, REDUCTASE SUBUNIT HSAB"/>
    <property type="match status" value="1"/>
</dbReference>
<gene>
    <name evidence="4" type="ordered locus">Bpet0859</name>
</gene>
<dbReference type="PANTHER" id="PTHR30466">
    <property type="entry name" value="FLAVIN REDUCTASE"/>
    <property type="match status" value="1"/>
</dbReference>
<dbReference type="GO" id="GO:0042602">
    <property type="term" value="F:riboflavin reductase (NADPH) activity"/>
    <property type="evidence" value="ECO:0007669"/>
    <property type="project" value="TreeGrafter"/>
</dbReference>
<dbReference type="EMBL" id="AM902716">
    <property type="protein sequence ID" value="CAP41191.1"/>
    <property type="molecule type" value="Genomic_DNA"/>
</dbReference>
<organism evidence="4 5">
    <name type="scientific">Bordetella petrii (strain ATCC BAA-461 / DSM 12804 / CCUG 43448 / CIP 107267 / Se-1111R)</name>
    <dbReference type="NCBI Taxonomy" id="340100"/>
    <lineage>
        <taxon>Bacteria</taxon>
        <taxon>Pseudomonadati</taxon>
        <taxon>Pseudomonadota</taxon>
        <taxon>Betaproteobacteria</taxon>
        <taxon>Burkholderiales</taxon>
        <taxon>Alcaligenaceae</taxon>
        <taxon>Bordetella</taxon>
    </lineage>
</organism>
<dbReference type="Pfam" id="PF01613">
    <property type="entry name" value="Flavin_Reduct"/>
    <property type="match status" value="1"/>
</dbReference>
<evidence type="ECO:0000259" key="3">
    <source>
        <dbReference type="SMART" id="SM00903"/>
    </source>
</evidence>
<reference evidence="4 5" key="1">
    <citation type="journal article" date="2008" name="BMC Genomics">
        <title>The missing link: Bordetella petrii is endowed with both the metabolic versatility of environmental bacteria and virulence traits of pathogenic Bordetellae.</title>
        <authorList>
            <person name="Gross R."/>
            <person name="Guzman C.A."/>
            <person name="Sebaihia M."/>
            <person name="Martins Dos Santos V.A."/>
            <person name="Pieper D.H."/>
            <person name="Koebnik R."/>
            <person name="Lechner M."/>
            <person name="Bartels D."/>
            <person name="Buhrmester J."/>
            <person name="Choudhuri J.V."/>
            <person name="Ebensen T."/>
            <person name="Gaigalat L."/>
            <person name="Herrmann S."/>
            <person name="Khachane A.N."/>
            <person name="Larisch C."/>
            <person name="Link S."/>
            <person name="Linke B."/>
            <person name="Meyer F."/>
            <person name="Mormann S."/>
            <person name="Nakunst D."/>
            <person name="Rueckert C."/>
            <person name="Schneiker-Bekel S."/>
            <person name="Schulze K."/>
            <person name="Vorhoelter F.J."/>
            <person name="Yevsa T."/>
            <person name="Engle J.T."/>
            <person name="Goldman W.E."/>
            <person name="Puehler A."/>
            <person name="Goebel U.B."/>
            <person name="Goesmann A."/>
            <person name="Bloecker H."/>
            <person name="Kaiser O."/>
            <person name="Martinez-Arias R."/>
        </authorList>
    </citation>
    <scope>NUCLEOTIDE SEQUENCE [LARGE SCALE GENOMIC DNA]</scope>
    <source>
        <strain evidence="5">ATCC BAA-461 / DSM 12804 / CCUG 43448 / CIP 107267 / Se-1111R</strain>
    </source>
</reference>
<evidence type="ECO:0000313" key="4">
    <source>
        <dbReference type="EMBL" id="CAP41191.1"/>
    </source>
</evidence>
<dbReference type="SMART" id="SM00903">
    <property type="entry name" value="Flavin_Reduct"/>
    <property type="match status" value="1"/>
</dbReference>
<dbReference type="Gene3D" id="2.30.110.10">
    <property type="entry name" value="Electron Transport, Fmn-binding Protein, Chain A"/>
    <property type="match status" value="1"/>
</dbReference>